<dbReference type="Proteomes" id="UP000627369">
    <property type="component" value="Unassembled WGS sequence"/>
</dbReference>
<comment type="caution">
    <text evidence="2">The sequence shown here is derived from an EMBL/GenBank/DDBJ whole genome shotgun (WGS) entry which is preliminary data.</text>
</comment>
<evidence type="ECO:0000313" key="3">
    <source>
        <dbReference type="Proteomes" id="UP000627369"/>
    </source>
</evidence>
<reference evidence="2" key="2">
    <citation type="submission" date="2020-09" db="EMBL/GenBank/DDBJ databases">
        <authorList>
            <person name="Sun Q."/>
            <person name="Zhou Y."/>
        </authorList>
    </citation>
    <scope>NUCLEOTIDE SEQUENCE</scope>
    <source>
        <strain evidence="2">CGMCC 4.7398</strain>
    </source>
</reference>
<evidence type="ECO:0000256" key="1">
    <source>
        <dbReference type="SAM" id="MobiDB-lite"/>
    </source>
</evidence>
<feature type="region of interest" description="Disordered" evidence="1">
    <location>
        <begin position="1"/>
        <end position="23"/>
    </location>
</feature>
<accession>A0A919L066</accession>
<gene>
    <name evidence="2" type="ORF">GCM10017772_44210</name>
</gene>
<feature type="compositionally biased region" description="Basic and acidic residues" evidence="1">
    <location>
        <begin position="1"/>
        <end position="11"/>
    </location>
</feature>
<protein>
    <submittedName>
        <fullName evidence="2">Uncharacterized protein</fullName>
    </submittedName>
</protein>
<sequence>MQRRRDPEARQLPEAGNFRRAKGRSPLPSLGCLEASLTTDRRNLEGQVVAKSAKALREQIRQELFRRGMSTKDVAVELAARLHVRPRVAWRYAMGWPQWKLVQEFRSANPHLAIGESRVSEWESWPFGGTRPSLEVLAALASAFGHGCVVADLLDEADLDRMSDAERRLVATRQIDTGQARSASYPGVAQEAARVSPASEYGSSSLTYALGMVESGQPDSLGAAIDALEEVIAFTSDRLATAGPAPVLADLLAARQFARSLLDRYKPIGARAADIQAAAAWLSSILAVASSYQSDHTSALVWALDAQNRGQAAGHPVISGWALLTRATISHYQGRGARSLDLARQGAAMAPVGTVAFAKLICQQMRSHASLGNTQGMQTARLRAQTAISALDDDANAGVHSIARSAEPPYTAASLLLVGEYAEASAVTEGLITTAYPEGRARETSSYARTLLVLALAQAGLGELDEAAATGAAALSVPGTVWPTVVLAGKLDRALAGAGISDTAEVSEFAGLYRDAARDLAAAGSRT</sequence>
<reference evidence="2" key="1">
    <citation type="journal article" date="2014" name="Int. J. Syst. Evol. Microbiol.">
        <title>Complete genome sequence of Corynebacterium casei LMG S-19264T (=DSM 44701T), isolated from a smear-ripened cheese.</title>
        <authorList>
            <consortium name="US DOE Joint Genome Institute (JGI-PGF)"/>
            <person name="Walter F."/>
            <person name="Albersmeier A."/>
            <person name="Kalinowski J."/>
            <person name="Ruckert C."/>
        </authorList>
    </citation>
    <scope>NUCLEOTIDE SEQUENCE</scope>
    <source>
        <strain evidence="2">CGMCC 4.7398</strain>
    </source>
</reference>
<dbReference type="EMBL" id="BNAS01000009">
    <property type="protein sequence ID" value="GHH79152.1"/>
    <property type="molecule type" value="Genomic_DNA"/>
</dbReference>
<name>A0A919L066_9MICO</name>
<keyword evidence="3" id="KW-1185">Reference proteome</keyword>
<organism evidence="2 3">
    <name type="scientific">Promicromonospora soli</name>
    <dbReference type="NCBI Taxonomy" id="2035533"/>
    <lineage>
        <taxon>Bacteria</taxon>
        <taxon>Bacillati</taxon>
        <taxon>Actinomycetota</taxon>
        <taxon>Actinomycetes</taxon>
        <taxon>Micrococcales</taxon>
        <taxon>Promicromonosporaceae</taxon>
        <taxon>Promicromonospora</taxon>
    </lineage>
</organism>
<dbReference type="AlphaFoldDB" id="A0A919L066"/>
<proteinExistence type="predicted"/>
<evidence type="ECO:0000313" key="2">
    <source>
        <dbReference type="EMBL" id="GHH79152.1"/>
    </source>
</evidence>